<dbReference type="HAMAP" id="MF_01485">
    <property type="entry name" value="RecB"/>
    <property type="match status" value="1"/>
</dbReference>
<dbReference type="InterPro" id="IPR011604">
    <property type="entry name" value="PDDEXK-like_dom_sf"/>
</dbReference>
<keyword evidence="11 15" id="KW-0234">DNA repair</keyword>
<evidence type="ECO:0000256" key="4">
    <source>
        <dbReference type="ARBA" id="ARBA00022763"/>
    </source>
</evidence>
<dbReference type="EMBL" id="AWGA01000052">
    <property type="protein sequence ID" value="TEA27178.1"/>
    <property type="molecule type" value="Genomic_DNA"/>
</dbReference>
<dbReference type="GO" id="GO:0043138">
    <property type="term" value="F:3'-5' DNA helicase activity"/>
    <property type="evidence" value="ECO:0007669"/>
    <property type="project" value="UniProtKB-UniRule"/>
</dbReference>
<keyword evidence="12 15" id="KW-0413">Isomerase</keyword>
<dbReference type="GO" id="GO:0008854">
    <property type="term" value="F:exodeoxyribonuclease V activity"/>
    <property type="evidence" value="ECO:0007669"/>
    <property type="project" value="UniProtKB-EC"/>
</dbReference>
<keyword evidence="6 15" id="KW-0347">Helicase</keyword>
<comment type="catalytic activity">
    <reaction evidence="14 15">
        <text>ATP + H2O = ADP + phosphate + H(+)</text>
        <dbReference type="Rhea" id="RHEA:13065"/>
        <dbReference type="ChEBI" id="CHEBI:15377"/>
        <dbReference type="ChEBI" id="CHEBI:15378"/>
        <dbReference type="ChEBI" id="CHEBI:30616"/>
        <dbReference type="ChEBI" id="CHEBI:43474"/>
        <dbReference type="ChEBI" id="CHEBI:456216"/>
        <dbReference type="EC" id="5.6.2.4"/>
    </reaction>
</comment>
<dbReference type="EC" id="3.1.11.5" evidence="15"/>
<evidence type="ECO:0000313" key="19">
    <source>
        <dbReference type="EMBL" id="TEA27178.1"/>
    </source>
</evidence>
<dbReference type="GO" id="GO:0009338">
    <property type="term" value="C:exodeoxyribonuclease V complex"/>
    <property type="evidence" value="ECO:0007669"/>
    <property type="project" value="TreeGrafter"/>
</dbReference>
<evidence type="ECO:0000256" key="15">
    <source>
        <dbReference type="HAMAP-Rule" id="MF_01485"/>
    </source>
</evidence>
<evidence type="ECO:0000256" key="8">
    <source>
        <dbReference type="ARBA" id="ARBA00022840"/>
    </source>
</evidence>
<feature type="binding site" evidence="15">
    <location>
        <position position="1101"/>
    </location>
    <ligand>
        <name>Mg(2+)</name>
        <dbReference type="ChEBI" id="CHEBI:18420"/>
    </ligand>
</feature>
<comment type="caution">
    <text evidence="19">The sequence shown here is derived from an EMBL/GenBank/DDBJ whole genome shotgun (WGS) entry which is preliminary data.</text>
</comment>
<dbReference type="Pfam" id="PF12705">
    <property type="entry name" value="PDDEXK_1"/>
    <property type="match status" value="1"/>
</dbReference>
<reference evidence="19 20" key="1">
    <citation type="journal article" date="2014" name="Appl. Environ. Microbiol.">
        <title>Genomic features of a bumble bee symbiont reflect its host environment.</title>
        <authorList>
            <person name="Martinson V.G."/>
            <person name="Magoc T."/>
            <person name="Koch H."/>
            <person name="Salzberg S.L."/>
            <person name="Moran N.A."/>
        </authorList>
    </citation>
    <scope>NUCLEOTIDE SEQUENCE [LARGE SCALE GENOMIC DNA]</scope>
    <source>
        <strain evidence="19 20">Bimp</strain>
    </source>
</reference>
<evidence type="ECO:0000256" key="5">
    <source>
        <dbReference type="ARBA" id="ARBA00022801"/>
    </source>
</evidence>
<evidence type="ECO:0000259" key="18">
    <source>
        <dbReference type="PROSITE" id="PS51217"/>
    </source>
</evidence>
<comment type="domain">
    <text evidence="15">The C-terminal domain has nuclease activity and interacts with RecD. It interacts with RecA, facilitating its loading onto ssDNA.</text>
</comment>
<keyword evidence="10 15" id="KW-0238">DNA-binding</keyword>
<dbReference type="SUPFAM" id="SSF52980">
    <property type="entry name" value="Restriction endonuclease-like"/>
    <property type="match status" value="1"/>
</dbReference>
<evidence type="ECO:0000256" key="12">
    <source>
        <dbReference type="ARBA" id="ARBA00023235"/>
    </source>
</evidence>
<dbReference type="GO" id="GO:0005829">
    <property type="term" value="C:cytosol"/>
    <property type="evidence" value="ECO:0007669"/>
    <property type="project" value="TreeGrafter"/>
</dbReference>
<dbReference type="CDD" id="cd22352">
    <property type="entry name" value="RecB_C-like"/>
    <property type="match status" value="1"/>
</dbReference>
<name>A0AB94ICN5_9GAMM</name>
<keyword evidence="3 15" id="KW-0547">Nucleotide-binding</keyword>
<dbReference type="Proteomes" id="UP000506160">
    <property type="component" value="Unassembled WGS sequence"/>
</dbReference>
<comment type="function">
    <text evidence="15">A helicase/nuclease that prepares dsDNA breaks (DSB) for recombinational DNA repair. Binds to DSBs and unwinds DNA via a highly rapid and processive ATP-dependent bidirectional helicase activity. Unwinds dsDNA until it encounters a Chi (crossover hotspot instigator) sequence from the 3' direction. Cuts ssDNA a few nucleotides 3' to the Chi site. The properties and activities of the enzyme are changed at Chi. The Chi-altered holoenzyme produces a long 3'-ssDNA overhang and facilitates RecA-binding to the ssDNA for homologous DNA recombination and repair. Holoenzyme degrades any linearized DNA that is unable to undergo homologous recombination. In the holoenzyme this subunit contributes ATPase, 3'-5' helicase, exonuclease activity and loads RecA onto ssDNA.</text>
</comment>
<evidence type="ECO:0000256" key="14">
    <source>
        <dbReference type="ARBA" id="ARBA00048988"/>
    </source>
</evidence>
<dbReference type="AlphaFoldDB" id="A0AB94ICN5"/>
<evidence type="ECO:0000313" key="20">
    <source>
        <dbReference type="Proteomes" id="UP000506160"/>
    </source>
</evidence>
<feature type="domain" description="UvrD-like helicase C-terminal" evidence="18">
    <location>
        <begin position="463"/>
        <end position="752"/>
    </location>
</feature>
<evidence type="ECO:0000256" key="9">
    <source>
        <dbReference type="ARBA" id="ARBA00022842"/>
    </source>
</evidence>
<evidence type="ECO:0000256" key="6">
    <source>
        <dbReference type="ARBA" id="ARBA00022806"/>
    </source>
</evidence>
<comment type="catalytic activity">
    <reaction evidence="13 15">
        <text>Couples ATP hydrolysis with the unwinding of duplex DNA by translocating in the 3'-5' direction.</text>
        <dbReference type="EC" id="5.6.2.4"/>
    </reaction>
</comment>
<evidence type="ECO:0000256" key="3">
    <source>
        <dbReference type="ARBA" id="ARBA00022741"/>
    </source>
</evidence>
<evidence type="ECO:0000256" key="11">
    <source>
        <dbReference type="ARBA" id="ARBA00023204"/>
    </source>
</evidence>
<dbReference type="NCBIfam" id="TIGR00609">
    <property type="entry name" value="recB"/>
    <property type="match status" value="1"/>
</dbReference>
<evidence type="ECO:0000256" key="7">
    <source>
        <dbReference type="ARBA" id="ARBA00022839"/>
    </source>
</evidence>
<dbReference type="RefSeq" id="WP_036562726.1">
    <property type="nucleotide sequence ID" value="NZ_AWGA01000052.1"/>
</dbReference>
<dbReference type="InterPro" id="IPR027417">
    <property type="entry name" value="P-loop_NTPase"/>
</dbReference>
<evidence type="ECO:0000256" key="10">
    <source>
        <dbReference type="ARBA" id="ARBA00023125"/>
    </source>
</evidence>
<keyword evidence="7 15" id="KW-0269">Exonuclease</keyword>
<evidence type="ECO:0000256" key="1">
    <source>
        <dbReference type="ARBA" id="ARBA00022722"/>
    </source>
</evidence>
<evidence type="ECO:0000256" key="16">
    <source>
        <dbReference type="PROSITE-ProRule" id="PRU00560"/>
    </source>
</evidence>
<dbReference type="SUPFAM" id="SSF52540">
    <property type="entry name" value="P-loop containing nucleoside triphosphate hydrolases"/>
    <property type="match status" value="1"/>
</dbReference>
<comment type="domain">
    <text evidence="15">The N-terminal DNA-binding domain is a ssDNA-dependent ATPase and has ATP-dependent 3'-5' helicase function. This domain interacts with RecC.</text>
</comment>
<keyword evidence="2 15" id="KW-0479">Metal-binding</keyword>
<protein>
    <recommendedName>
        <fullName evidence="15">RecBCD enzyme subunit RecB</fullName>
        <ecNumber evidence="15">3.1.11.5</ecNumber>
        <ecNumber evidence="15">5.6.2.4</ecNumber>
    </recommendedName>
    <alternativeName>
        <fullName evidence="15">DNA 3'-5' helicase subunit RecB</fullName>
    </alternativeName>
    <alternativeName>
        <fullName evidence="15">Exonuclease V subunit RecB</fullName>
        <shortName evidence="15">ExoV subunit RecB</shortName>
    </alternativeName>
    <alternativeName>
        <fullName evidence="15">Helicase/nuclease RecBCD subunit RecB</fullName>
    </alternativeName>
</protein>
<dbReference type="Pfam" id="PF00580">
    <property type="entry name" value="UvrD-helicase"/>
    <property type="match status" value="1"/>
</dbReference>
<dbReference type="InterPro" id="IPR004586">
    <property type="entry name" value="RecB"/>
</dbReference>
<comment type="similarity">
    <text evidence="15">Belongs to the helicase family. UvrD subfamily.</text>
</comment>
<proteinExistence type="inferred from homology"/>
<comment type="subunit">
    <text evidence="15">Heterotrimer of RecB, RecC and RecD. All subunits contribute to DNA-binding. Interacts with RecA.</text>
</comment>
<comment type="cofactor">
    <cofactor evidence="15">
        <name>Mg(2+)</name>
        <dbReference type="ChEBI" id="CHEBI:18420"/>
    </cofactor>
    <text evidence="15">Binds 1 Mg(2+) ion per subunit.</text>
</comment>
<dbReference type="PROSITE" id="PS51217">
    <property type="entry name" value="UVRD_HELICASE_CTER"/>
    <property type="match status" value="1"/>
</dbReference>
<dbReference type="PANTHER" id="PTHR11070">
    <property type="entry name" value="UVRD / RECB / PCRA DNA HELICASE FAMILY MEMBER"/>
    <property type="match status" value="1"/>
</dbReference>
<evidence type="ECO:0000256" key="13">
    <source>
        <dbReference type="ARBA" id="ARBA00034617"/>
    </source>
</evidence>
<dbReference type="Gene3D" id="1.10.3170.10">
    <property type="entry name" value="Recbcd, chain B, domain 2"/>
    <property type="match status" value="1"/>
</dbReference>
<keyword evidence="5 15" id="KW-0378">Hydrolase</keyword>
<sequence length="1194" mass="139094">MTVKSKTPDTLFPLQIPMIGRSLIEASAGTGKTYTLAFLYMRLLLGIGEQAYHRPLTVDEILVVTFTHAATDELRYRIRENIHQLRIACLRGYHADPLYQQLLDLIDDFNYAAQTLRFAEQQMDDAAIYTIHGFCQRILTTNAFESGVLFTQQLVDDDSHLCLQVVQDFWRRFFYPLSAELVRVVEQVWKNPKQLYQDVVGYLYNTEILTTQIINDKPIEELIVTFHKDKITKICQVKQLWQQYRGEIESLIAGSDINKKSYSSRNLTNWLQQVDEWAVQETNDYYLTSHLQKFAANSLADKSQANPPKHRLFTAIETLYNESFNLKYFLLFPIAKWVQIEFKRQKQQRSEMGYNDVLHQLHHALSNKWQNQLAESLARRYPVAMIDEFQDTDTIQYQIFDRIYQASHAHATGLLFIGDPKQAIYSFRGADIFTYIQAKQYVDHYYTMETNWRSSADMIAAVNQLFDQQTDPFIFNEIPFIKVKAAKRNNSKSVELQGERLKAMQCYLLPSNITTLTQYRHASADYCAQQIYEYLVASRHGQAWLVEDSTHKRAITSADMVILVRKADEAEIMQQALTKRGIRSVYLSDRRSVFASEQAKELLWLLQAVLNPENDRYIHTALATQLLATTMSEIDSYNQDQDRFEEIVEEFQQYRHYWERYGVLAMLRRMITQRHMAENILMQPQGERILTNLLHLGEQLQVASEELDSQPALLRWLTKQIQNPTDNVENQQQRLENDDNLVKIVTIFKAKGLEYPIVYLPFMCEYRAAEKPIYHDRQTYTQKVALFNADPQELALIEEERLAEDLRLLYVAMTRSIYQCTMGIAGLNANKATKTSLNQSALSYLLQKGEAGDYDFLKSCLLSMTTFDCKVVELNQEYESYSPPAATRSTLTANRFKRQLYDNWQVASFSSLQQSNPSQLANIVSELLSPAYDIEVQQDENQPNALQDIILDKGTETPLSLSMHTFPKGAHVGTLFHQLMEQLNFQQPQTEEIVAAILTRLNLNDEWQPFMCNWINDLLQIPLSAEGLALNQLCSTKKLIELPFYLPIRRPLSAAQLNQLCKQYDPLSRQCGDLTFATIEGMLKGFIDLVFEWQGRFYIIDYKSNWLGEDETAYTQPALENAMRQHRYDLQYQLYSLALHRYLQQRLTDYDYHRDFGGVYYLFLRGMSKMHPQNGIFYYRPEQRFIEQLDALFN</sequence>
<dbReference type="GO" id="GO:0000287">
    <property type="term" value="F:magnesium ion binding"/>
    <property type="evidence" value="ECO:0007669"/>
    <property type="project" value="UniProtKB-UniRule"/>
</dbReference>
<dbReference type="GO" id="GO:0003677">
    <property type="term" value="F:DNA binding"/>
    <property type="evidence" value="ECO:0007669"/>
    <property type="project" value="UniProtKB-UniRule"/>
</dbReference>
<dbReference type="Gene3D" id="1.10.486.10">
    <property type="entry name" value="PCRA, domain 4"/>
    <property type="match status" value="1"/>
</dbReference>
<evidence type="ECO:0000259" key="17">
    <source>
        <dbReference type="PROSITE" id="PS51198"/>
    </source>
</evidence>
<feature type="binding site" evidence="16">
    <location>
        <begin position="26"/>
        <end position="33"/>
    </location>
    <ligand>
        <name>ATP</name>
        <dbReference type="ChEBI" id="CHEBI:30616"/>
    </ligand>
</feature>
<keyword evidence="8 15" id="KW-0067">ATP-binding</keyword>
<organism evidence="19 20">
    <name type="scientific">Candidatus Schmidhempelia bombi str. Bimp</name>
    <dbReference type="NCBI Taxonomy" id="1387197"/>
    <lineage>
        <taxon>Bacteria</taxon>
        <taxon>Pseudomonadati</taxon>
        <taxon>Pseudomonadota</taxon>
        <taxon>Gammaproteobacteria</taxon>
        <taxon>Orbales</taxon>
        <taxon>Orbaceae</taxon>
        <taxon>Candidatus Schmidhempelia</taxon>
    </lineage>
</organism>
<dbReference type="EC" id="5.6.2.4" evidence="15"/>
<keyword evidence="20" id="KW-1185">Reference proteome</keyword>
<evidence type="ECO:0000256" key="2">
    <source>
        <dbReference type="ARBA" id="ARBA00022723"/>
    </source>
</evidence>
<feature type="domain" description="UvrD-like helicase ATP-binding" evidence="17">
    <location>
        <begin position="5"/>
        <end position="455"/>
    </location>
</feature>
<dbReference type="InterPro" id="IPR000212">
    <property type="entry name" value="DNA_helicase_UvrD/REP"/>
</dbReference>
<gene>
    <name evidence="15 19" type="primary">recB</name>
    <name evidence="19" type="ORF">O970_05005</name>
</gene>
<dbReference type="InterPro" id="IPR038726">
    <property type="entry name" value="PDDEXK_AddAB-type"/>
</dbReference>
<keyword evidence="1 15" id="KW-0540">Nuclease</keyword>
<dbReference type="InterPro" id="IPR014017">
    <property type="entry name" value="DNA_helicase_UvrD-like_C"/>
</dbReference>
<comment type="catalytic activity">
    <reaction evidence="15">
        <text>Exonucleolytic cleavage (in the presence of ATP) in either 5'- to 3'- or 3'- to 5'-direction to yield 5'-phosphooligonucleotides.</text>
        <dbReference type="EC" id="3.1.11.5"/>
    </reaction>
</comment>
<dbReference type="Pfam" id="PF13361">
    <property type="entry name" value="UvrD_C"/>
    <property type="match status" value="1"/>
</dbReference>
<keyword evidence="9 15" id="KW-0460">Magnesium</keyword>
<feature type="region of interest" description="DNA-binding and helicase activity, interacts with RecC" evidence="15">
    <location>
        <begin position="1"/>
        <end position="859"/>
    </location>
</feature>
<dbReference type="InterPro" id="IPR011335">
    <property type="entry name" value="Restrct_endonuc-II-like"/>
</dbReference>
<keyword evidence="4 15" id="KW-0227">DNA damage</keyword>
<feature type="binding site" evidence="15">
    <location>
        <position position="1088"/>
    </location>
    <ligand>
        <name>Mg(2+)</name>
        <dbReference type="ChEBI" id="CHEBI:18420"/>
    </ligand>
</feature>
<dbReference type="PANTHER" id="PTHR11070:SF23">
    <property type="entry name" value="RECBCD ENZYME SUBUNIT RECB"/>
    <property type="match status" value="1"/>
</dbReference>
<dbReference type="PROSITE" id="PS51198">
    <property type="entry name" value="UVRD_HELICASE_ATP_BIND"/>
    <property type="match status" value="1"/>
</dbReference>
<dbReference type="GO" id="GO:0005524">
    <property type="term" value="F:ATP binding"/>
    <property type="evidence" value="ECO:0007669"/>
    <property type="project" value="UniProtKB-UniRule"/>
</dbReference>
<comment type="miscellaneous">
    <text evidence="15">In the RecBCD complex, RecB has a slow 3'-5' helicase, an exonuclease activity and loads RecA onto ssDNA, RecD has a fast 5'-3' helicase activity, while RecC stimulates the ATPase and processivity of the RecB helicase and contributes to recognition of the Chi site.</text>
</comment>
<feature type="region of interest" description="Nuclease activity, interacts with RecD and RecA" evidence="15">
    <location>
        <begin position="903"/>
        <end position="1194"/>
    </location>
</feature>
<feature type="active site" description="For nuclease activity" evidence="15">
    <location>
        <position position="1101"/>
    </location>
</feature>
<dbReference type="GO" id="GO:0000724">
    <property type="term" value="P:double-strand break repair via homologous recombination"/>
    <property type="evidence" value="ECO:0007669"/>
    <property type="project" value="UniProtKB-UniRule"/>
</dbReference>
<dbReference type="Gene3D" id="3.40.50.300">
    <property type="entry name" value="P-loop containing nucleotide triphosphate hydrolases"/>
    <property type="match status" value="2"/>
</dbReference>
<dbReference type="InterPro" id="IPR014016">
    <property type="entry name" value="UvrD-like_ATP-bd"/>
</dbReference>
<accession>A0AB94ICN5</accession>
<dbReference type="Gene3D" id="3.90.320.10">
    <property type="match status" value="1"/>
</dbReference>
<feature type="binding site" evidence="15">
    <location>
        <position position="977"/>
    </location>
    <ligand>
        <name>Mg(2+)</name>
        <dbReference type="ChEBI" id="CHEBI:18420"/>
    </ligand>
</feature>